<dbReference type="InterPro" id="IPR011701">
    <property type="entry name" value="MFS"/>
</dbReference>
<keyword evidence="2 5" id="KW-0812">Transmembrane</keyword>
<dbReference type="InterPro" id="IPR036259">
    <property type="entry name" value="MFS_trans_sf"/>
</dbReference>
<feature type="transmembrane region" description="Helical" evidence="5">
    <location>
        <begin position="103"/>
        <end position="124"/>
    </location>
</feature>
<feature type="transmembrane region" description="Helical" evidence="5">
    <location>
        <begin position="75"/>
        <end position="97"/>
    </location>
</feature>
<feature type="transmembrane region" description="Helical" evidence="5">
    <location>
        <begin position="335"/>
        <end position="355"/>
    </location>
</feature>
<feature type="transmembrane region" description="Helical" evidence="5">
    <location>
        <begin position="43"/>
        <end position="63"/>
    </location>
</feature>
<dbReference type="GO" id="GO:0022857">
    <property type="term" value="F:transmembrane transporter activity"/>
    <property type="evidence" value="ECO:0007669"/>
    <property type="project" value="InterPro"/>
</dbReference>
<feature type="transmembrane region" description="Helical" evidence="5">
    <location>
        <begin position="12"/>
        <end position="31"/>
    </location>
</feature>
<dbReference type="InterPro" id="IPR051788">
    <property type="entry name" value="MFS_Transporter"/>
</dbReference>
<feature type="transmembrane region" description="Helical" evidence="5">
    <location>
        <begin position="243"/>
        <end position="260"/>
    </location>
</feature>
<dbReference type="EMBL" id="CAFABD010000126">
    <property type="protein sequence ID" value="CAB4828977.1"/>
    <property type="molecule type" value="Genomic_DNA"/>
</dbReference>
<keyword evidence="3 5" id="KW-1133">Transmembrane helix</keyword>
<dbReference type="PANTHER" id="PTHR23514:SF13">
    <property type="entry name" value="INNER MEMBRANE PROTEIN YBJJ"/>
    <property type="match status" value="1"/>
</dbReference>
<dbReference type="EMBL" id="CAFBRW010000056">
    <property type="protein sequence ID" value="CAB5114894.1"/>
    <property type="molecule type" value="Genomic_DNA"/>
</dbReference>
<dbReference type="Gene3D" id="1.20.1250.20">
    <property type="entry name" value="MFS general substrate transporter like domains"/>
    <property type="match status" value="2"/>
</dbReference>
<feature type="domain" description="Major facilitator superfamily (MFS) profile" evidence="6">
    <location>
        <begin position="205"/>
        <end position="389"/>
    </location>
</feature>
<proteinExistence type="predicted"/>
<gene>
    <name evidence="7" type="ORF">UFOPK1438_00362</name>
    <name evidence="8" type="ORF">UFOPK3166_00813</name>
    <name evidence="9" type="ORF">UFOPK4424_00386</name>
</gene>
<sequence>MLTPEIKRARNAILIGYISNGVALGSFIARIPDYKRILGVTDGGLGSALIFGSIGVVLSLGPAGRYSAKFGSKPLIVGSAIGVGITIPGLGLLFNIYTLAIALFIWGITLGVQDISLSAHGVALEQQSGKKMLSTMHAMYSLGSIIGVASGGVIAQLGITPLAHLSVIGVLLVLSAFLINPLLLPASMDQHNPDGHKRNRKRPKIFWILGLLGICAAISEGVASDWGGVLARDTFGASPFVSAMPYALFSALMVIGRLSGDKLSRRFGTSRLLTAGGLIAGIGLSAGMLMNNIQGVFLGWFFLGVGVSAVIPLLMSAAGEIASKQYPDRIAPSEAVAMIAGISYFAFIAAPPLIGFLSDQITLRLALFVPAGLALMMAYGARYARSSDH</sequence>
<evidence type="ECO:0000256" key="3">
    <source>
        <dbReference type="ARBA" id="ARBA00022989"/>
    </source>
</evidence>
<evidence type="ECO:0000313" key="8">
    <source>
        <dbReference type="EMBL" id="CAB4828977.1"/>
    </source>
</evidence>
<dbReference type="EMBL" id="CAEZSM010000031">
    <property type="protein sequence ID" value="CAB4538941.1"/>
    <property type="molecule type" value="Genomic_DNA"/>
</dbReference>
<evidence type="ECO:0000256" key="4">
    <source>
        <dbReference type="ARBA" id="ARBA00023136"/>
    </source>
</evidence>
<feature type="transmembrane region" description="Helical" evidence="5">
    <location>
        <begin position="205"/>
        <end position="223"/>
    </location>
</feature>
<evidence type="ECO:0000256" key="1">
    <source>
        <dbReference type="ARBA" id="ARBA00004141"/>
    </source>
</evidence>
<feature type="transmembrane region" description="Helical" evidence="5">
    <location>
        <begin position="136"/>
        <end position="159"/>
    </location>
</feature>
<comment type="subcellular location">
    <subcellularLocation>
        <location evidence="1">Membrane</location>
        <topology evidence="1">Multi-pass membrane protein</topology>
    </subcellularLocation>
</comment>
<dbReference type="PROSITE" id="PS50850">
    <property type="entry name" value="MFS"/>
    <property type="match status" value="1"/>
</dbReference>
<evidence type="ECO:0000313" key="9">
    <source>
        <dbReference type="EMBL" id="CAB5114894.1"/>
    </source>
</evidence>
<evidence type="ECO:0000313" key="7">
    <source>
        <dbReference type="EMBL" id="CAB4538941.1"/>
    </source>
</evidence>
<feature type="transmembrane region" description="Helical" evidence="5">
    <location>
        <begin position="165"/>
        <end position="184"/>
    </location>
</feature>
<dbReference type="SUPFAM" id="SSF103473">
    <property type="entry name" value="MFS general substrate transporter"/>
    <property type="match status" value="1"/>
</dbReference>
<dbReference type="CDD" id="cd17393">
    <property type="entry name" value="MFS_MosC_like"/>
    <property type="match status" value="1"/>
</dbReference>
<dbReference type="GO" id="GO:0016020">
    <property type="term" value="C:membrane"/>
    <property type="evidence" value="ECO:0007669"/>
    <property type="project" value="UniProtKB-SubCell"/>
</dbReference>
<accession>A0A6J6BIS0</accession>
<reference evidence="7" key="1">
    <citation type="submission" date="2020-05" db="EMBL/GenBank/DDBJ databases">
        <authorList>
            <person name="Chiriac C."/>
            <person name="Salcher M."/>
            <person name="Ghai R."/>
            <person name="Kavagutti S V."/>
        </authorList>
    </citation>
    <scope>NUCLEOTIDE SEQUENCE</scope>
</reference>
<evidence type="ECO:0000256" key="2">
    <source>
        <dbReference type="ARBA" id="ARBA00022692"/>
    </source>
</evidence>
<dbReference type="InterPro" id="IPR020846">
    <property type="entry name" value="MFS_dom"/>
</dbReference>
<organism evidence="7">
    <name type="scientific">freshwater metagenome</name>
    <dbReference type="NCBI Taxonomy" id="449393"/>
    <lineage>
        <taxon>unclassified sequences</taxon>
        <taxon>metagenomes</taxon>
        <taxon>ecological metagenomes</taxon>
    </lineage>
</organism>
<feature type="transmembrane region" description="Helical" evidence="5">
    <location>
        <begin position="272"/>
        <end position="290"/>
    </location>
</feature>
<dbReference type="PANTHER" id="PTHR23514">
    <property type="entry name" value="BYPASS OF STOP CODON PROTEIN 6"/>
    <property type="match status" value="1"/>
</dbReference>
<evidence type="ECO:0000256" key="5">
    <source>
        <dbReference type="SAM" id="Phobius"/>
    </source>
</evidence>
<dbReference type="Pfam" id="PF07690">
    <property type="entry name" value="MFS_1"/>
    <property type="match status" value="1"/>
</dbReference>
<feature type="transmembrane region" description="Helical" evidence="5">
    <location>
        <begin position="296"/>
        <end position="315"/>
    </location>
</feature>
<evidence type="ECO:0000259" key="6">
    <source>
        <dbReference type="PROSITE" id="PS50850"/>
    </source>
</evidence>
<dbReference type="AlphaFoldDB" id="A0A6J6BIS0"/>
<protein>
    <submittedName>
        <fullName evidence="7">Unannotated protein</fullName>
    </submittedName>
</protein>
<feature type="transmembrane region" description="Helical" evidence="5">
    <location>
        <begin position="361"/>
        <end position="381"/>
    </location>
</feature>
<keyword evidence="4 5" id="KW-0472">Membrane</keyword>
<name>A0A6J6BIS0_9ZZZZ</name>